<dbReference type="Proteomes" id="UP000483820">
    <property type="component" value="Chromosome III"/>
</dbReference>
<name>A0A6A5GWQ1_CAERE</name>
<dbReference type="EMBL" id="WUAV01000003">
    <property type="protein sequence ID" value="KAF1759928.1"/>
    <property type="molecule type" value="Genomic_DNA"/>
</dbReference>
<dbReference type="AlphaFoldDB" id="A0A6A5GWQ1"/>
<dbReference type="PANTHER" id="PTHR21525:SF9">
    <property type="entry name" value="CHANNEL_COLICIN DOMAIN-CONTAINING PROTEIN"/>
    <property type="match status" value="1"/>
</dbReference>
<reference evidence="1 2" key="1">
    <citation type="submission" date="2019-12" db="EMBL/GenBank/DDBJ databases">
        <title>Chromosome-level assembly of the Caenorhabditis remanei genome.</title>
        <authorList>
            <person name="Teterina A.A."/>
            <person name="Willis J.H."/>
            <person name="Phillips P.C."/>
        </authorList>
    </citation>
    <scope>NUCLEOTIDE SEQUENCE [LARGE SCALE GENOMIC DNA]</scope>
    <source>
        <strain evidence="1 2">PX506</strain>
        <tissue evidence="1">Whole organism</tissue>
    </source>
</reference>
<evidence type="ECO:0000313" key="2">
    <source>
        <dbReference type="Proteomes" id="UP000483820"/>
    </source>
</evidence>
<protein>
    <submittedName>
        <fullName evidence="1">Uncharacterized protein</fullName>
    </submittedName>
</protein>
<evidence type="ECO:0000313" key="1">
    <source>
        <dbReference type="EMBL" id="KAF1759928.1"/>
    </source>
</evidence>
<comment type="caution">
    <text evidence="1">The sequence shown here is derived from an EMBL/GenBank/DDBJ whole genome shotgun (WGS) entry which is preliminary data.</text>
</comment>
<dbReference type="CTD" id="9814159"/>
<proteinExistence type="predicted"/>
<dbReference type="KEGG" id="crq:GCK72_008173"/>
<organism evidence="1 2">
    <name type="scientific">Caenorhabditis remanei</name>
    <name type="common">Caenorhabditis vulgaris</name>
    <dbReference type="NCBI Taxonomy" id="31234"/>
    <lineage>
        <taxon>Eukaryota</taxon>
        <taxon>Metazoa</taxon>
        <taxon>Ecdysozoa</taxon>
        <taxon>Nematoda</taxon>
        <taxon>Chromadorea</taxon>
        <taxon>Rhabditida</taxon>
        <taxon>Rhabditina</taxon>
        <taxon>Rhabditomorpha</taxon>
        <taxon>Rhabditoidea</taxon>
        <taxon>Rhabditidae</taxon>
        <taxon>Peloderinae</taxon>
        <taxon>Caenorhabditis</taxon>
    </lineage>
</organism>
<accession>A0A6A5GWQ1</accession>
<dbReference type="GeneID" id="9814159"/>
<sequence length="523" mass="58276">MNRKSFCSKFGLNGTSVAISMCIVLIVQCKQNHDSWNLLDSVHSTINVISENLPEYAENLYKTAQEHGEKLKDTLSSCAEEVQKSYKGSKLQGIVDNLPEHTAEIYKTAKENSIKMKKAVEKYADDVHKSYQGSEFQKVANTLHEKVQEHGEIFTDTLEDYADKLSKNYEGSKLQKFVEKHVPEYAEKLIAKTEEHGEVLKEKLSYYCSEIKKNYEGSDLQKAVNEMYETVQVHATEVHKNYQGSNTQKLANELYATAKFHGEHLSETLSDYMGELQENRMNPFDCILGKLSSNKDISYKTMLAGGLIGAIRNSLRYKIRHGGRRSNIVSVFDNSIRNAKGNPKLFARVDMPHGKVPFPHINVNKAFTGVKDPHTRISEFTAKAAGVTGSALKFINRVAPAVMVLSTAYDAYDIVNSEDGGVMTKKVISGTSTSAGGYIGSSIGASIGTMFFPGIGTLTGSIMGGAYGGEFGDCFSDTLEDAYNYASDFWEIYRQNTCYPEFDTKKDEFFGLWTNEQQCIVGF</sequence>
<dbReference type="Gene3D" id="1.20.120.20">
    <property type="entry name" value="Apolipoprotein"/>
    <property type="match status" value="1"/>
</dbReference>
<dbReference type="RefSeq" id="XP_053586256.1">
    <property type="nucleotide sequence ID" value="XM_053726679.1"/>
</dbReference>
<dbReference type="PANTHER" id="PTHR21525">
    <property type="entry name" value="MOTILE SPERM PROTEIN"/>
    <property type="match status" value="1"/>
</dbReference>
<dbReference type="SUPFAM" id="SSF58113">
    <property type="entry name" value="Apolipoprotein A-I"/>
    <property type="match status" value="2"/>
</dbReference>
<gene>
    <name evidence="1" type="ORF">GCK72_008173</name>
</gene>